<dbReference type="AlphaFoldDB" id="A0A226E279"/>
<organism evidence="3 4">
    <name type="scientific">Folsomia candida</name>
    <name type="common">Springtail</name>
    <dbReference type="NCBI Taxonomy" id="158441"/>
    <lineage>
        <taxon>Eukaryota</taxon>
        <taxon>Metazoa</taxon>
        <taxon>Ecdysozoa</taxon>
        <taxon>Arthropoda</taxon>
        <taxon>Hexapoda</taxon>
        <taxon>Collembola</taxon>
        <taxon>Entomobryomorpha</taxon>
        <taxon>Isotomoidea</taxon>
        <taxon>Isotomidae</taxon>
        <taxon>Proisotominae</taxon>
        <taxon>Folsomia</taxon>
    </lineage>
</organism>
<evidence type="ECO:0000313" key="3">
    <source>
        <dbReference type="EMBL" id="OXA50586.1"/>
    </source>
</evidence>
<keyword evidence="2" id="KW-0449">Lipoprotein</keyword>
<dbReference type="GO" id="GO:0005886">
    <property type="term" value="C:plasma membrane"/>
    <property type="evidence" value="ECO:0007669"/>
    <property type="project" value="TreeGrafter"/>
</dbReference>
<gene>
    <name evidence="3" type="ORF">Fcan01_13908</name>
</gene>
<keyword evidence="2" id="KW-0472">Membrane</keyword>
<proteinExistence type="inferred from homology"/>
<keyword evidence="2" id="KW-0106">Calcium</keyword>
<feature type="non-terminal residue" evidence="3">
    <location>
        <position position="1"/>
    </location>
</feature>
<keyword evidence="2" id="KW-0812">Transmembrane</keyword>
<reference evidence="3 4" key="1">
    <citation type="submission" date="2015-12" db="EMBL/GenBank/DDBJ databases">
        <title>The genome of Folsomia candida.</title>
        <authorList>
            <person name="Faddeeva A."/>
            <person name="Derks M.F."/>
            <person name="Anvar Y."/>
            <person name="Smit S."/>
            <person name="Van Straalen N."/>
            <person name="Roelofs D."/>
        </authorList>
    </citation>
    <scope>NUCLEOTIDE SEQUENCE [LARGE SCALE GENOMIC DNA]</scope>
    <source>
        <strain evidence="3 4">VU population</strain>
        <tissue evidence="3">Whole body</tissue>
    </source>
</reference>
<feature type="transmembrane region" description="Helical" evidence="2">
    <location>
        <begin position="320"/>
        <end position="340"/>
    </location>
</feature>
<keyword evidence="4" id="KW-1185">Reference proteome</keyword>
<comment type="caution">
    <text evidence="2">Lacks conserved residue(s) required for the propagation of feature annotation.</text>
</comment>
<evidence type="ECO:0000256" key="1">
    <source>
        <dbReference type="ARBA" id="ARBA00005350"/>
    </source>
</evidence>
<comment type="function">
    <text evidence="2">May mediate accelerated ATP-independent bidirectional transbilayer migration of phospholipids upon binding calcium ions that results in a loss of phospholipid asymmetry in the plasma membrane.</text>
</comment>
<dbReference type="PANTHER" id="PTHR23248:SF9">
    <property type="entry name" value="PHOSPHOLIPID SCRAMBLASE"/>
    <property type="match status" value="1"/>
</dbReference>
<feature type="transmembrane region" description="Helical" evidence="2">
    <location>
        <begin position="296"/>
        <end position="314"/>
    </location>
</feature>
<dbReference type="EMBL" id="LNIX01000008">
    <property type="protein sequence ID" value="OXA50586.1"/>
    <property type="molecule type" value="Genomic_DNA"/>
</dbReference>
<accession>A0A226E279</accession>
<dbReference type="PANTHER" id="PTHR23248">
    <property type="entry name" value="PHOSPHOLIPID SCRAMBLASE-RELATED"/>
    <property type="match status" value="1"/>
</dbReference>
<evidence type="ECO:0000256" key="2">
    <source>
        <dbReference type="RuleBase" id="RU363116"/>
    </source>
</evidence>
<comment type="caution">
    <text evidence="3">The sequence shown here is derived from an EMBL/GenBank/DDBJ whole genome shotgun (WGS) entry which is preliminary data.</text>
</comment>
<keyword evidence="2" id="KW-1133">Transmembrane helix</keyword>
<dbReference type="GO" id="GO:0017128">
    <property type="term" value="F:phospholipid scramblase activity"/>
    <property type="evidence" value="ECO:0007669"/>
    <property type="project" value="InterPro"/>
</dbReference>
<comment type="similarity">
    <text evidence="1 2">Belongs to the phospholipid scramblase family.</text>
</comment>
<name>A0A226E279_FOLCA</name>
<dbReference type="Proteomes" id="UP000198287">
    <property type="component" value="Unassembled WGS sequence"/>
</dbReference>
<protein>
    <recommendedName>
        <fullName evidence="2">Phospholipid scramblase</fullName>
    </recommendedName>
</protein>
<dbReference type="InterPro" id="IPR005552">
    <property type="entry name" value="Scramblase"/>
</dbReference>
<dbReference type="Pfam" id="PF03803">
    <property type="entry name" value="Scramblase"/>
    <property type="match status" value="1"/>
</dbReference>
<sequence>VAVSKSKLKVPLGLEALHLANSNLLILRRPENAIRIDPVDRLLAFAQYDIVNEDGCQMYIAVENTTSKALKWTRDARMFNVTMYDHKCNKVLQITRSCSPGFCCAQYCCGFCIFGFKGCGNYVTVTLCETGRFLGRIEQEFSWDETVLKIFDEIGKNVMIVTGKLVDGVFDVAFPEDEDEPIAMIETLMNAQEVSAFYNIQISGYEDPYGLTLLSMTLSPKYKALIISAIILMDYMFLKPTTDFPHWTQFIPYDFKPEDQTRDKTFSDGSKEIIVTSMKPRHNWINILRQERRCGCCRWFFGFICLCCPLGFVRNGLRCVLLILVISVIVAGLVFVVVFFTRK</sequence>
<comment type="cofactor">
    <cofactor evidence="2">
        <name>Ca(2+)</name>
        <dbReference type="ChEBI" id="CHEBI:29108"/>
    </cofactor>
</comment>
<evidence type="ECO:0000313" key="4">
    <source>
        <dbReference type="Proteomes" id="UP000198287"/>
    </source>
</evidence>
<keyword evidence="2" id="KW-0564">Palmitate</keyword>